<keyword evidence="3" id="KW-0378">Hydrolase</keyword>
<dbReference type="GO" id="GO:0019748">
    <property type="term" value="P:secondary metabolic process"/>
    <property type="evidence" value="ECO:0007669"/>
    <property type="project" value="TreeGrafter"/>
</dbReference>
<protein>
    <submittedName>
        <fullName evidence="3">Amidohydrolase</fullName>
    </submittedName>
</protein>
<dbReference type="RefSeq" id="WP_116414249.1">
    <property type="nucleotide sequence ID" value="NZ_NBWZ01000001.1"/>
</dbReference>
<keyword evidence="4" id="KW-1185">Reference proteome</keyword>
<dbReference type="GO" id="GO:0005829">
    <property type="term" value="C:cytosol"/>
    <property type="evidence" value="ECO:0007669"/>
    <property type="project" value="TreeGrafter"/>
</dbReference>
<dbReference type="InterPro" id="IPR032465">
    <property type="entry name" value="ACMSD"/>
</dbReference>
<dbReference type="InterPro" id="IPR032466">
    <property type="entry name" value="Metal_Hydrolase"/>
</dbReference>
<dbReference type="InterPro" id="IPR006680">
    <property type="entry name" value="Amidohydro-rel"/>
</dbReference>
<evidence type="ECO:0000313" key="4">
    <source>
        <dbReference type="Proteomes" id="UP000256486"/>
    </source>
</evidence>
<name>A0A3E0VGR3_9MICO</name>
<dbReference type="AlphaFoldDB" id="A0A3E0VGR3"/>
<dbReference type="Gene3D" id="3.20.20.140">
    <property type="entry name" value="Metal-dependent hydrolases"/>
    <property type="match status" value="1"/>
</dbReference>
<proteinExistence type="predicted"/>
<dbReference type="GO" id="GO:0016831">
    <property type="term" value="F:carboxy-lyase activity"/>
    <property type="evidence" value="ECO:0007669"/>
    <property type="project" value="InterPro"/>
</dbReference>
<feature type="domain" description="Amidohydrolase-related" evidence="2">
    <location>
        <begin position="76"/>
        <end position="330"/>
    </location>
</feature>
<evidence type="ECO:0000313" key="3">
    <source>
        <dbReference type="EMBL" id="RFA08849.1"/>
    </source>
</evidence>
<dbReference type="Proteomes" id="UP000256486">
    <property type="component" value="Unassembled WGS sequence"/>
</dbReference>
<dbReference type="PANTHER" id="PTHR21240:SF30">
    <property type="entry name" value="AMIDOHYDROLASE-RELATED DOMAIN-CONTAINING PROTEIN-RELATED"/>
    <property type="match status" value="1"/>
</dbReference>
<evidence type="ECO:0000259" key="2">
    <source>
        <dbReference type="Pfam" id="PF04909"/>
    </source>
</evidence>
<comment type="caution">
    <text evidence="3">The sequence shown here is derived from an EMBL/GenBank/DDBJ whole genome shotgun (WGS) entry which is preliminary data.</text>
</comment>
<dbReference type="Pfam" id="PF04909">
    <property type="entry name" value="Amidohydro_2"/>
    <property type="match status" value="1"/>
</dbReference>
<dbReference type="SUPFAM" id="SSF51556">
    <property type="entry name" value="Metallo-dependent hydrolases"/>
    <property type="match status" value="1"/>
</dbReference>
<dbReference type="PANTHER" id="PTHR21240">
    <property type="entry name" value="2-AMINO-3-CARBOXYLMUCONATE-6-SEMIALDEHYDE DECARBOXYLASE"/>
    <property type="match status" value="1"/>
</dbReference>
<organism evidence="3 4">
    <name type="scientific">Subtercola boreus</name>
    <dbReference type="NCBI Taxonomy" id="120213"/>
    <lineage>
        <taxon>Bacteria</taxon>
        <taxon>Bacillati</taxon>
        <taxon>Actinomycetota</taxon>
        <taxon>Actinomycetes</taxon>
        <taxon>Micrococcales</taxon>
        <taxon>Microbacteriaceae</taxon>
        <taxon>Subtercola</taxon>
    </lineage>
</organism>
<sequence>MKIITLEEHFLNLDIARASAANSAELTPWFTEAFDSALGAPHSPSAEVLLDVDAARIADMDANGITTQVLSVLTAQLLPADVAVDLVKGSNDWLAGTVNRHPGRYAGFAALPTIVPEAAADELERAVTELGFVGTMINGRTEDLFLDDPRFDPILERAAQLGTPIYLHPAAPPLATTESNYAGLGNLVTTRFQTVAWGWHQETAVHFLHLVLSGTFDRCPKLQFILGHWGEMIPFFLERLDEAMPKKTTGLDRTMSEYVRENMHITPSGMFSQAQLRFCIDLVGVDRIMYAVDYPFVSQRGAADFLEQADLSVDDREKIAHRNAETLLGLT</sequence>
<dbReference type="OrthoDB" id="8673173at2"/>
<reference evidence="3 4" key="1">
    <citation type="submission" date="2017-04" db="EMBL/GenBank/DDBJ databases">
        <title>Comparative genome analysis of Subtercola boreus.</title>
        <authorList>
            <person name="Cho Y.-J."/>
            <person name="Cho A."/>
            <person name="Kim O.-S."/>
            <person name="Lee J.-I."/>
        </authorList>
    </citation>
    <scope>NUCLEOTIDE SEQUENCE [LARGE SCALE GENOMIC DNA]</scope>
    <source>
        <strain evidence="3 4">K300</strain>
    </source>
</reference>
<keyword evidence="1" id="KW-0456">Lyase</keyword>
<dbReference type="GO" id="GO:0016787">
    <property type="term" value="F:hydrolase activity"/>
    <property type="evidence" value="ECO:0007669"/>
    <property type="project" value="UniProtKB-KW"/>
</dbReference>
<gene>
    <name evidence="3" type="ORF">B7R54_06130</name>
</gene>
<evidence type="ECO:0000256" key="1">
    <source>
        <dbReference type="ARBA" id="ARBA00023239"/>
    </source>
</evidence>
<accession>A0A3E0VGR3</accession>
<dbReference type="EMBL" id="NBWZ01000001">
    <property type="protein sequence ID" value="RFA08849.1"/>
    <property type="molecule type" value="Genomic_DNA"/>
</dbReference>